<feature type="domain" description="PDZ" evidence="3">
    <location>
        <begin position="173"/>
        <end position="234"/>
    </location>
</feature>
<dbReference type="Proteomes" id="UP001226160">
    <property type="component" value="Unassembled WGS sequence"/>
</dbReference>
<dbReference type="EMBL" id="JASNVP010000010">
    <property type="protein sequence ID" value="MDK4326849.1"/>
    <property type="molecule type" value="Genomic_DNA"/>
</dbReference>
<dbReference type="InterPro" id="IPR008269">
    <property type="entry name" value="Lon_proteolytic"/>
</dbReference>
<evidence type="ECO:0000259" key="2">
    <source>
        <dbReference type="Pfam" id="PF05362"/>
    </source>
</evidence>
<dbReference type="SUPFAM" id="SSF50156">
    <property type="entry name" value="PDZ domain-like"/>
    <property type="match status" value="1"/>
</dbReference>
<organism evidence="4 5">
    <name type="scientific">Corynebacterium propinquum</name>
    <dbReference type="NCBI Taxonomy" id="43769"/>
    <lineage>
        <taxon>Bacteria</taxon>
        <taxon>Bacillati</taxon>
        <taxon>Actinomycetota</taxon>
        <taxon>Actinomycetes</taxon>
        <taxon>Mycobacteriales</taxon>
        <taxon>Corynebacteriaceae</taxon>
        <taxon>Corynebacterium</taxon>
    </lineage>
</organism>
<dbReference type="Pfam" id="PF05362">
    <property type="entry name" value="Lon_C"/>
    <property type="match status" value="1"/>
</dbReference>
<dbReference type="GO" id="GO:0006508">
    <property type="term" value="P:proteolysis"/>
    <property type="evidence" value="ECO:0007669"/>
    <property type="project" value="InterPro"/>
</dbReference>
<dbReference type="InterPro" id="IPR014721">
    <property type="entry name" value="Ribsml_uS5_D2-typ_fold_subgr"/>
</dbReference>
<dbReference type="Gene3D" id="2.30.42.10">
    <property type="match status" value="1"/>
</dbReference>
<reference evidence="4" key="1">
    <citation type="submission" date="2023-05" db="EMBL/GenBank/DDBJ databases">
        <title>Metabolic capabilities are highly conserved among human nasal-associated Corynebacterium species in pangenomic analyses.</title>
        <authorList>
            <person name="Tran T.H."/>
            <person name="Roberts A.Q."/>
            <person name="Escapa I.F."/>
            <person name="Gao W."/>
            <person name="Conlan S."/>
            <person name="Kong H."/>
            <person name="Segre J.A."/>
            <person name="Kelly M.S."/>
            <person name="Lemon K.P."/>
        </authorList>
    </citation>
    <scope>NUCLEOTIDE SEQUENCE</scope>
    <source>
        <strain evidence="4">KPL2654</strain>
    </source>
</reference>
<feature type="compositionally biased region" description="Basic and acidic residues" evidence="1">
    <location>
        <begin position="1"/>
        <end position="11"/>
    </location>
</feature>
<proteinExistence type="predicted"/>
<dbReference type="Gene3D" id="3.30.230.10">
    <property type="match status" value="1"/>
</dbReference>
<evidence type="ECO:0000313" key="5">
    <source>
        <dbReference type="Proteomes" id="UP001226160"/>
    </source>
</evidence>
<evidence type="ECO:0000256" key="1">
    <source>
        <dbReference type="SAM" id="MobiDB-lite"/>
    </source>
</evidence>
<feature type="region of interest" description="Disordered" evidence="1">
    <location>
        <begin position="1"/>
        <end position="25"/>
    </location>
</feature>
<dbReference type="Pfam" id="PF13180">
    <property type="entry name" value="PDZ_2"/>
    <property type="match status" value="1"/>
</dbReference>
<dbReference type="InterPro" id="IPR036034">
    <property type="entry name" value="PDZ_sf"/>
</dbReference>
<sequence>MNDAVDSRTENTPRTGNAGKKKTPRVSQVALGAIPVVIVGGLVSMDHIPGTNISLAVPYAAEGKGPTFNTLSDVSGTPVVDVDAGEQYEVDENPAGNLNMTTVSVRTNMTVVQAFGRWIGSDDTIVPIEKIYPPGTDREQFQEQNQAAFTASEDAATVAAMNYLDIPTSTAIAQVLDISAGSEQLADGDVLVKVDGREVTAPEDVQSAVRSHQPGETIRLEFERDGEKHDEDIELLENPHAAGEALLGITMTSVPDADIDVTYNLQDVGGPSAGMIFSLAVIDKLSEGDLTGGKFVAGTGTIAANAQVGPIGGIAHKVAKSHEVGAELFLAPAENCAEATSVDHGDMVIAKVNTLDDAIAAMEAFAQGKDVETCAVEL</sequence>
<dbReference type="AlphaFoldDB" id="A0AAP4BUS7"/>
<dbReference type="SUPFAM" id="SSF54211">
    <property type="entry name" value="Ribosomal protein S5 domain 2-like"/>
    <property type="match status" value="1"/>
</dbReference>
<dbReference type="GO" id="GO:0004252">
    <property type="term" value="F:serine-type endopeptidase activity"/>
    <property type="evidence" value="ECO:0007669"/>
    <property type="project" value="InterPro"/>
</dbReference>
<dbReference type="GO" id="GO:0004176">
    <property type="term" value="F:ATP-dependent peptidase activity"/>
    <property type="evidence" value="ECO:0007669"/>
    <property type="project" value="InterPro"/>
</dbReference>
<dbReference type="RefSeq" id="WP_174232090.1">
    <property type="nucleotide sequence ID" value="NZ_CP100361.1"/>
</dbReference>
<dbReference type="InterPro" id="IPR001478">
    <property type="entry name" value="PDZ"/>
</dbReference>
<dbReference type="InterPro" id="IPR020568">
    <property type="entry name" value="Ribosomal_Su5_D2-typ_SF"/>
</dbReference>
<evidence type="ECO:0000313" key="4">
    <source>
        <dbReference type="EMBL" id="MDK4326849.1"/>
    </source>
</evidence>
<name>A0AAP4BUS7_9CORY</name>
<feature type="domain" description="Lon proteolytic" evidence="2">
    <location>
        <begin position="269"/>
        <end position="359"/>
    </location>
</feature>
<accession>A0AAP4BUS7</accession>
<comment type="caution">
    <text evidence="4">The sequence shown here is derived from an EMBL/GenBank/DDBJ whole genome shotgun (WGS) entry which is preliminary data.</text>
</comment>
<protein>
    <submittedName>
        <fullName evidence="4">PDZ domain-containing protein</fullName>
    </submittedName>
</protein>
<gene>
    <name evidence="4" type="ORF">QPX54_10100</name>
</gene>
<evidence type="ECO:0000259" key="3">
    <source>
        <dbReference type="Pfam" id="PF13180"/>
    </source>
</evidence>